<keyword evidence="6 8" id="KW-1133">Transmembrane helix</keyword>
<feature type="transmembrane region" description="Helical" evidence="8">
    <location>
        <begin position="175"/>
        <end position="195"/>
    </location>
</feature>
<evidence type="ECO:0000256" key="4">
    <source>
        <dbReference type="ARBA" id="ARBA00022475"/>
    </source>
</evidence>
<dbReference type="PROSITE" id="PS50850">
    <property type="entry name" value="MFS"/>
    <property type="match status" value="1"/>
</dbReference>
<dbReference type="PANTHER" id="PTHR23502:SF132">
    <property type="entry name" value="POLYAMINE TRANSPORTER 2-RELATED"/>
    <property type="match status" value="1"/>
</dbReference>
<dbReference type="EMBL" id="LR746496">
    <property type="protein sequence ID" value="CAA7600784.1"/>
    <property type="molecule type" value="Genomic_DNA"/>
</dbReference>
<sequence>MKEKYLGEDLRQMKGARRLGITFVLGALAAFGPLSIDMYLPSLPSLTRDLHTTASLAQLSLTACLLGLSVGQLLAGAQSDVRGRRMPLLVGLVAYAASSILCAFTPSVWSLILLRFIQGLAGSAGIVVSRAVVRDLYSGTEMTRFTARLMLVNGAAPILAPIIGGQLLEFTTWRGVFVVLFAVGTLMLLSVLFGLPETLPAEARSRGGLKNTLETFGTLLKDREFMAYALSQGFVTGAMFAYISGSPFVIQNIYGVSPQGFSLIFAMNGLGIILAGQITGKLADRIRLRTLFLAGLALAAAGGVALLAVILLKIGLFAILPPLFVVVSCVGIVGTAGSSLAMENYGRAAGSASAVLGLLSFIFGAIVAPLVGLGGSNTAVPMGIIIAVIEVCALLLYVFLGGRGKREQAVA</sequence>
<organism evidence="10">
    <name type="scientific">Acididesulfobacillus acetoxydans</name>
    <dbReference type="NCBI Taxonomy" id="1561005"/>
    <lineage>
        <taxon>Bacteria</taxon>
        <taxon>Bacillati</taxon>
        <taxon>Bacillota</taxon>
        <taxon>Clostridia</taxon>
        <taxon>Eubacteriales</taxon>
        <taxon>Peptococcaceae</taxon>
        <taxon>Acididesulfobacillus</taxon>
    </lineage>
</organism>
<protein>
    <recommendedName>
        <fullName evidence="8">Bcr/CflA family efflux transporter</fullName>
    </recommendedName>
</protein>
<dbReference type="InterPro" id="IPR020846">
    <property type="entry name" value="MFS_dom"/>
</dbReference>
<evidence type="ECO:0000256" key="8">
    <source>
        <dbReference type="RuleBase" id="RU365088"/>
    </source>
</evidence>
<dbReference type="EMBL" id="CDGJ01000085">
    <property type="protein sequence ID" value="CEJ08632.1"/>
    <property type="molecule type" value="Genomic_DNA"/>
</dbReference>
<feature type="transmembrane region" description="Helical" evidence="8">
    <location>
        <begin position="225"/>
        <end position="245"/>
    </location>
</feature>
<evidence type="ECO:0000313" key="10">
    <source>
        <dbReference type="EMBL" id="CAA7600784.1"/>
    </source>
</evidence>
<gene>
    <name evidence="10" type="ORF">DEACI_1437</name>
    <name evidence="11" type="ORF">DEACI_3111</name>
</gene>
<dbReference type="Pfam" id="PF07690">
    <property type="entry name" value="MFS_1"/>
    <property type="match status" value="1"/>
</dbReference>
<evidence type="ECO:0000313" key="11">
    <source>
        <dbReference type="EMBL" id="CEJ08632.1"/>
    </source>
</evidence>
<evidence type="ECO:0000256" key="7">
    <source>
        <dbReference type="ARBA" id="ARBA00023136"/>
    </source>
</evidence>
<feature type="transmembrane region" description="Helical" evidence="8">
    <location>
        <begin position="20"/>
        <end position="36"/>
    </location>
</feature>
<evidence type="ECO:0000256" key="3">
    <source>
        <dbReference type="ARBA" id="ARBA00022448"/>
    </source>
</evidence>
<feature type="transmembrane region" description="Helical" evidence="8">
    <location>
        <begin position="291"/>
        <end position="312"/>
    </location>
</feature>
<feature type="transmembrane region" description="Helical" evidence="8">
    <location>
        <begin position="318"/>
        <end position="342"/>
    </location>
</feature>
<dbReference type="InterPro" id="IPR001958">
    <property type="entry name" value="Tet-R_TetA/multi-R_MdtG-like"/>
</dbReference>
<dbReference type="CDD" id="cd17320">
    <property type="entry name" value="MFS_MdfA_MDR_like"/>
    <property type="match status" value="1"/>
</dbReference>
<dbReference type="GO" id="GO:1990961">
    <property type="term" value="P:xenobiotic detoxification by transmembrane export across the plasma membrane"/>
    <property type="evidence" value="ECO:0007669"/>
    <property type="project" value="InterPro"/>
</dbReference>
<name>A0A8S0WMU1_9FIRM</name>
<feature type="transmembrane region" description="Helical" evidence="8">
    <location>
        <begin position="260"/>
        <end position="279"/>
    </location>
</feature>
<dbReference type="SUPFAM" id="SSF103473">
    <property type="entry name" value="MFS general substrate transporter"/>
    <property type="match status" value="1"/>
</dbReference>
<dbReference type="KEGG" id="aacx:DEACI_1437"/>
<reference evidence="10" key="2">
    <citation type="submission" date="2020-01" db="EMBL/GenBank/DDBJ databases">
        <authorList>
            <person name="Hornung B."/>
        </authorList>
    </citation>
    <scope>NUCLEOTIDE SEQUENCE</scope>
    <source>
        <strain evidence="10">PacBioINE</strain>
    </source>
</reference>
<evidence type="ECO:0000256" key="2">
    <source>
        <dbReference type="ARBA" id="ARBA00006236"/>
    </source>
</evidence>
<feature type="domain" description="Major facilitator superfamily (MFS) profile" evidence="9">
    <location>
        <begin position="18"/>
        <end position="405"/>
    </location>
</feature>
<dbReference type="NCBIfam" id="TIGR00710">
    <property type="entry name" value="efflux_Bcr_CflA"/>
    <property type="match status" value="1"/>
</dbReference>
<dbReference type="FunFam" id="1.20.1720.10:FF:000005">
    <property type="entry name" value="Bcr/CflA family efflux transporter"/>
    <property type="match status" value="1"/>
</dbReference>
<evidence type="ECO:0000259" key="9">
    <source>
        <dbReference type="PROSITE" id="PS50850"/>
    </source>
</evidence>
<dbReference type="Proteomes" id="UP000836597">
    <property type="component" value="Chromosome"/>
</dbReference>
<keyword evidence="12" id="KW-1185">Reference proteome</keyword>
<feature type="transmembrane region" description="Helical" evidence="8">
    <location>
        <begin position="145"/>
        <end position="163"/>
    </location>
</feature>
<evidence type="ECO:0000313" key="12">
    <source>
        <dbReference type="Proteomes" id="UP001071230"/>
    </source>
</evidence>
<dbReference type="Proteomes" id="UP001071230">
    <property type="component" value="Unassembled WGS sequence"/>
</dbReference>
<dbReference type="InterPro" id="IPR011701">
    <property type="entry name" value="MFS"/>
</dbReference>
<evidence type="ECO:0000256" key="1">
    <source>
        <dbReference type="ARBA" id="ARBA00004651"/>
    </source>
</evidence>
<comment type="subcellular location">
    <subcellularLocation>
        <location evidence="1 8">Cell membrane</location>
        <topology evidence="1 8">Multi-pass membrane protein</topology>
    </subcellularLocation>
</comment>
<dbReference type="AlphaFoldDB" id="A0A8S0WMU1"/>
<evidence type="ECO:0000256" key="5">
    <source>
        <dbReference type="ARBA" id="ARBA00022692"/>
    </source>
</evidence>
<dbReference type="PANTHER" id="PTHR23502">
    <property type="entry name" value="MAJOR FACILITATOR SUPERFAMILY"/>
    <property type="match status" value="1"/>
</dbReference>
<feature type="transmembrane region" description="Helical" evidence="8">
    <location>
        <begin position="112"/>
        <end position="133"/>
    </location>
</feature>
<evidence type="ECO:0000256" key="6">
    <source>
        <dbReference type="ARBA" id="ARBA00022989"/>
    </source>
</evidence>
<keyword evidence="7 8" id="KW-0472">Membrane</keyword>
<keyword evidence="5 8" id="KW-0812">Transmembrane</keyword>
<dbReference type="InterPro" id="IPR004812">
    <property type="entry name" value="Efflux_drug-R_Bcr/CmlA"/>
</dbReference>
<reference evidence="11" key="1">
    <citation type="submission" date="2014-11" db="EMBL/GenBank/DDBJ databases">
        <authorList>
            <person name="Hornung B.V."/>
        </authorList>
    </citation>
    <scope>NUCLEOTIDE SEQUENCE</scope>
    <source>
        <strain evidence="11">INE</strain>
    </source>
</reference>
<comment type="similarity">
    <text evidence="2 8">Belongs to the major facilitator superfamily. Bcr/CmlA family.</text>
</comment>
<dbReference type="Gene3D" id="1.20.1720.10">
    <property type="entry name" value="Multidrug resistance protein D"/>
    <property type="match status" value="1"/>
</dbReference>
<feature type="transmembrane region" description="Helical" evidence="8">
    <location>
        <begin position="379"/>
        <end position="400"/>
    </location>
</feature>
<dbReference type="RefSeq" id="WP_240984402.1">
    <property type="nucleotide sequence ID" value="NZ_CDGJ01000085.1"/>
</dbReference>
<feature type="transmembrane region" description="Helical" evidence="8">
    <location>
        <begin position="354"/>
        <end position="373"/>
    </location>
</feature>
<dbReference type="PRINTS" id="PR01035">
    <property type="entry name" value="TCRTETA"/>
</dbReference>
<feature type="transmembrane region" description="Helical" evidence="8">
    <location>
        <begin position="87"/>
        <end position="106"/>
    </location>
</feature>
<accession>A0A8S0WMU1</accession>
<keyword evidence="3 8" id="KW-0813">Transport</keyword>
<feature type="transmembrane region" description="Helical" evidence="8">
    <location>
        <begin position="56"/>
        <end position="75"/>
    </location>
</feature>
<proteinExistence type="inferred from homology"/>
<dbReference type="GO" id="GO:0005886">
    <property type="term" value="C:plasma membrane"/>
    <property type="evidence" value="ECO:0007669"/>
    <property type="project" value="UniProtKB-SubCell"/>
</dbReference>
<keyword evidence="4 8" id="KW-1003">Cell membrane</keyword>
<dbReference type="GO" id="GO:0042910">
    <property type="term" value="F:xenobiotic transmembrane transporter activity"/>
    <property type="evidence" value="ECO:0007669"/>
    <property type="project" value="InterPro"/>
</dbReference>
<dbReference type="InterPro" id="IPR036259">
    <property type="entry name" value="MFS_trans_sf"/>
</dbReference>